<dbReference type="SUPFAM" id="SSF53448">
    <property type="entry name" value="Nucleotide-diphospho-sugar transferases"/>
    <property type="match status" value="1"/>
</dbReference>
<reference evidence="2 3" key="1">
    <citation type="submission" date="2019-04" db="EMBL/GenBank/DDBJ databases">
        <authorList>
            <person name="Van Vliet M D."/>
        </authorList>
    </citation>
    <scope>NUCLEOTIDE SEQUENCE [LARGE SCALE GENOMIC DNA]</scope>
    <source>
        <strain evidence="2 3">F21</strain>
    </source>
</reference>
<dbReference type="GO" id="GO:0016758">
    <property type="term" value="F:hexosyltransferase activity"/>
    <property type="evidence" value="ECO:0007669"/>
    <property type="project" value="UniProtKB-ARBA"/>
</dbReference>
<organism evidence="2 3">
    <name type="scientific">Pontiella sulfatireligans</name>
    <dbReference type="NCBI Taxonomy" id="2750658"/>
    <lineage>
        <taxon>Bacteria</taxon>
        <taxon>Pseudomonadati</taxon>
        <taxon>Kiritimatiellota</taxon>
        <taxon>Kiritimatiellia</taxon>
        <taxon>Kiritimatiellales</taxon>
        <taxon>Pontiellaceae</taxon>
        <taxon>Pontiella</taxon>
    </lineage>
</organism>
<gene>
    <name evidence="2" type="ORF">SCARR_03747</name>
</gene>
<dbReference type="Pfam" id="PF00535">
    <property type="entry name" value="Glycos_transf_2"/>
    <property type="match status" value="1"/>
</dbReference>
<feature type="domain" description="Glycosyltransferase 2-like" evidence="1">
    <location>
        <begin position="4"/>
        <end position="49"/>
    </location>
</feature>
<evidence type="ECO:0000313" key="2">
    <source>
        <dbReference type="EMBL" id="VGO21673.1"/>
    </source>
</evidence>
<proteinExistence type="predicted"/>
<name>A0A6C2UP00_9BACT</name>
<evidence type="ECO:0000313" key="3">
    <source>
        <dbReference type="Proteomes" id="UP000346198"/>
    </source>
</evidence>
<dbReference type="InterPro" id="IPR001173">
    <property type="entry name" value="Glyco_trans_2-like"/>
</dbReference>
<evidence type="ECO:0000259" key="1">
    <source>
        <dbReference type="Pfam" id="PF00535"/>
    </source>
</evidence>
<dbReference type="PANTHER" id="PTHR22916">
    <property type="entry name" value="GLYCOSYLTRANSFERASE"/>
    <property type="match status" value="1"/>
</dbReference>
<dbReference type="EMBL" id="CAAHFH010000002">
    <property type="protein sequence ID" value="VGO21673.1"/>
    <property type="molecule type" value="Genomic_DNA"/>
</dbReference>
<dbReference type="Proteomes" id="UP000346198">
    <property type="component" value="Unassembled WGS sequence"/>
</dbReference>
<dbReference type="CDD" id="cd00761">
    <property type="entry name" value="Glyco_tranf_GTA_type"/>
    <property type="match status" value="1"/>
</dbReference>
<dbReference type="AlphaFoldDB" id="A0A6C2UP00"/>
<dbReference type="Gene3D" id="3.90.550.10">
    <property type="entry name" value="Spore Coat Polysaccharide Biosynthesis Protein SpsA, Chain A"/>
    <property type="match status" value="1"/>
</dbReference>
<dbReference type="RefSeq" id="WP_136063113.1">
    <property type="nucleotide sequence ID" value="NZ_CAAHFH010000002.1"/>
</dbReference>
<protein>
    <recommendedName>
        <fullName evidence="1">Glycosyltransferase 2-like domain-containing protein</fullName>
    </recommendedName>
</protein>
<keyword evidence="3" id="KW-1185">Reference proteome</keyword>
<accession>A0A6C2UP00</accession>
<sequence length="53" mass="5848">MKASFVIVTYNRAGDLQRCLDSVLKQEDCETEVIIVDDASKDETCEVAANGPR</sequence>
<dbReference type="InterPro" id="IPR029044">
    <property type="entry name" value="Nucleotide-diphossugar_trans"/>
</dbReference>